<dbReference type="OMA" id="DITMSEQ"/>
<feature type="region of interest" description="Disordered" evidence="1">
    <location>
        <begin position="1"/>
        <end position="44"/>
    </location>
</feature>
<dbReference type="SUPFAM" id="SSF117281">
    <property type="entry name" value="Kelch motif"/>
    <property type="match status" value="1"/>
</dbReference>
<dbReference type="STRING" id="945553.A0A0D2PWT2"/>
<proteinExistence type="predicted"/>
<protein>
    <submittedName>
        <fullName evidence="2">Uncharacterized protein</fullName>
    </submittedName>
</protein>
<gene>
    <name evidence="2" type="ORF">HYPSUDRAFT_214963</name>
</gene>
<dbReference type="Proteomes" id="UP000054270">
    <property type="component" value="Unassembled WGS sequence"/>
</dbReference>
<keyword evidence="3" id="KW-1185">Reference proteome</keyword>
<evidence type="ECO:0000256" key="1">
    <source>
        <dbReference type="SAM" id="MobiDB-lite"/>
    </source>
</evidence>
<reference evidence="3" key="1">
    <citation type="submission" date="2014-04" db="EMBL/GenBank/DDBJ databases">
        <title>Evolutionary Origins and Diversification of the Mycorrhizal Mutualists.</title>
        <authorList>
            <consortium name="DOE Joint Genome Institute"/>
            <consortium name="Mycorrhizal Genomics Consortium"/>
            <person name="Kohler A."/>
            <person name="Kuo A."/>
            <person name="Nagy L.G."/>
            <person name="Floudas D."/>
            <person name="Copeland A."/>
            <person name="Barry K.W."/>
            <person name="Cichocki N."/>
            <person name="Veneault-Fourrey C."/>
            <person name="LaButti K."/>
            <person name="Lindquist E.A."/>
            <person name="Lipzen A."/>
            <person name="Lundell T."/>
            <person name="Morin E."/>
            <person name="Murat C."/>
            <person name="Riley R."/>
            <person name="Ohm R."/>
            <person name="Sun H."/>
            <person name="Tunlid A."/>
            <person name="Henrissat B."/>
            <person name="Grigoriev I.V."/>
            <person name="Hibbett D.S."/>
            <person name="Martin F."/>
        </authorList>
    </citation>
    <scope>NUCLEOTIDE SEQUENCE [LARGE SCALE GENOMIC DNA]</scope>
    <source>
        <strain evidence="3">FD-334 SS-4</strain>
    </source>
</reference>
<evidence type="ECO:0000313" key="2">
    <source>
        <dbReference type="EMBL" id="KJA23945.1"/>
    </source>
</evidence>
<dbReference type="InterPro" id="IPR015915">
    <property type="entry name" value="Kelch-typ_b-propeller"/>
</dbReference>
<accession>A0A0D2PWT2</accession>
<evidence type="ECO:0000313" key="3">
    <source>
        <dbReference type="Proteomes" id="UP000054270"/>
    </source>
</evidence>
<organism evidence="2 3">
    <name type="scientific">Hypholoma sublateritium (strain FD-334 SS-4)</name>
    <dbReference type="NCBI Taxonomy" id="945553"/>
    <lineage>
        <taxon>Eukaryota</taxon>
        <taxon>Fungi</taxon>
        <taxon>Dikarya</taxon>
        <taxon>Basidiomycota</taxon>
        <taxon>Agaricomycotina</taxon>
        <taxon>Agaricomycetes</taxon>
        <taxon>Agaricomycetidae</taxon>
        <taxon>Agaricales</taxon>
        <taxon>Agaricineae</taxon>
        <taxon>Strophariaceae</taxon>
        <taxon>Hypholoma</taxon>
    </lineage>
</organism>
<dbReference type="AlphaFoldDB" id="A0A0D2PWT2"/>
<feature type="region of interest" description="Disordered" evidence="1">
    <location>
        <begin position="409"/>
        <end position="438"/>
    </location>
</feature>
<name>A0A0D2PWT2_HYPSF</name>
<dbReference type="EMBL" id="KN817540">
    <property type="protein sequence ID" value="KJA23945.1"/>
    <property type="molecule type" value="Genomic_DNA"/>
</dbReference>
<feature type="compositionally biased region" description="Polar residues" evidence="1">
    <location>
        <begin position="1"/>
        <end position="15"/>
    </location>
</feature>
<dbReference type="OrthoDB" id="3228507at2759"/>
<dbReference type="Gene3D" id="2.120.10.80">
    <property type="entry name" value="Kelch-type beta propeller"/>
    <property type="match status" value="1"/>
</dbReference>
<sequence>MPNTSVSLSVTSADNSPKEKKITRSLRSKKSPTRVEDPLPPASVPAERVKFATGTIPRFKDTCRLTNDPYSKECYMFSADDSEAPEAHFYRCDTTNMRWTNLTHRLTYRIPHAPFSEEELEPKTRQLPRISHAGICFLHFRDTSFIVIFGGYDHHTASPSSDMIVINLKNLGWWIVRLEDDDGKKEEVIPRISPEIVAIDKTIYIFGGYRQFGDNPRPCTSFSVAKYAEDEGRWKWTAKDKPYPAPVPSGKIFGSVCSAYNGKKILLGPGRLTDNNPINIAKDDLFFFDTTQHKFQPAIVNLKGSLPQDIAWYFLLEPHIWTPRTSANQAQPSSTVSSPEPPPIFMCASIPVANTEDSAPEIWQLSFSKKRIDCLHVSRMTWDIDTELEECLFIASPGPRIRFIGTKEPPAAGKKRRRTRVIDSDDDETSSVDSEPNDACNNATWNAYFDIPLFV</sequence>
<feature type="compositionally biased region" description="Basic residues" evidence="1">
    <location>
        <begin position="23"/>
        <end position="32"/>
    </location>
</feature>